<keyword evidence="11" id="KW-1185">Reference proteome</keyword>
<dbReference type="PRINTS" id="PR00385">
    <property type="entry name" value="P450"/>
</dbReference>
<dbReference type="GO" id="GO:0020037">
    <property type="term" value="F:heme binding"/>
    <property type="evidence" value="ECO:0007669"/>
    <property type="project" value="InterPro"/>
</dbReference>
<comment type="similarity">
    <text evidence="3">Belongs to the cytochrome P450 family.</text>
</comment>
<name>A0A8H4QMJ6_9AGAR</name>
<evidence type="ECO:0000256" key="2">
    <source>
        <dbReference type="ARBA" id="ARBA00005179"/>
    </source>
</evidence>
<feature type="transmembrane region" description="Helical" evidence="9">
    <location>
        <begin position="36"/>
        <end position="57"/>
    </location>
</feature>
<keyword evidence="4 8" id="KW-0479">Metal-binding</keyword>
<evidence type="ECO:0000256" key="6">
    <source>
        <dbReference type="ARBA" id="ARBA00023004"/>
    </source>
</evidence>
<dbReference type="EMBL" id="JAACJL010000045">
    <property type="protein sequence ID" value="KAF4613578.1"/>
    <property type="molecule type" value="Genomic_DNA"/>
</dbReference>
<evidence type="ECO:0000256" key="7">
    <source>
        <dbReference type="ARBA" id="ARBA00023033"/>
    </source>
</evidence>
<comment type="pathway">
    <text evidence="2">Secondary metabolite biosynthesis.</text>
</comment>
<accession>A0A8H4QMJ6</accession>
<protein>
    <recommendedName>
        <fullName evidence="12">High nitrogen upregulated cytochrome P450 monooxygenase 2</fullName>
    </recommendedName>
</protein>
<dbReference type="InterPro" id="IPR001128">
    <property type="entry name" value="Cyt_P450"/>
</dbReference>
<evidence type="ECO:0008006" key="12">
    <source>
        <dbReference type="Google" id="ProtNLM"/>
    </source>
</evidence>
<feature type="transmembrane region" description="Helical" evidence="9">
    <location>
        <begin position="12"/>
        <end position="27"/>
    </location>
</feature>
<dbReference type="GO" id="GO:0005506">
    <property type="term" value="F:iron ion binding"/>
    <property type="evidence" value="ECO:0007669"/>
    <property type="project" value="InterPro"/>
</dbReference>
<dbReference type="AlphaFoldDB" id="A0A8H4QMJ6"/>
<keyword evidence="7" id="KW-0503">Monooxygenase</keyword>
<evidence type="ECO:0000256" key="4">
    <source>
        <dbReference type="ARBA" id="ARBA00022723"/>
    </source>
</evidence>
<reference evidence="10 11" key="1">
    <citation type="submission" date="2019-12" db="EMBL/GenBank/DDBJ databases">
        <authorList>
            <person name="Floudas D."/>
            <person name="Bentzer J."/>
            <person name="Ahren D."/>
            <person name="Johansson T."/>
            <person name="Persson P."/>
            <person name="Tunlid A."/>
        </authorList>
    </citation>
    <scope>NUCLEOTIDE SEQUENCE [LARGE SCALE GENOMIC DNA]</scope>
    <source>
        <strain evidence="10 11">CBS 102.39</strain>
    </source>
</reference>
<dbReference type="SUPFAM" id="SSF48264">
    <property type="entry name" value="Cytochrome P450"/>
    <property type="match status" value="1"/>
</dbReference>
<keyword evidence="5" id="KW-0560">Oxidoreductase</keyword>
<keyword evidence="9" id="KW-0472">Membrane</keyword>
<feature type="binding site" description="axial binding residue" evidence="8">
    <location>
        <position position="499"/>
    </location>
    <ligand>
        <name>heme</name>
        <dbReference type="ChEBI" id="CHEBI:30413"/>
    </ligand>
    <ligandPart>
        <name>Fe</name>
        <dbReference type="ChEBI" id="CHEBI:18248"/>
    </ligandPart>
</feature>
<comment type="caution">
    <text evidence="10">The sequence shown here is derived from an EMBL/GenBank/DDBJ whole genome shotgun (WGS) entry which is preliminary data.</text>
</comment>
<dbReference type="CDD" id="cd11061">
    <property type="entry name" value="CYP67-like"/>
    <property type="match status" value="1"/>
</dbReference>
<evidence type="ECO:0000313" key="10">
    <source>
        <dbReference type="EMBL" id="KAF4613578.1"/>
    </source>
</evidence>
<dbReference type="InterPro" id="IPR050121">
    <property type="entry name" value="Cytochrome_P450_monoxygenase"/>
</dbReference>
<proteinExistence type="inferred from homology"/>
<keyword evidence="6 8" id="KW-0408">Iron</keyword>
<dbReference type="GO" id="GO:0016705">
    <property type="term" value="F:oxidoreductase activity, acting on paired donors, with incorporation or reduction of molecular oxygen"/>
    <property type="evidence" value="ECO:0007669"/>
    <property type="project" value="InterPro"/>
</dbReference>
<dbReference type="Gene3D" id="1.10.630.10">
    <property type="entry name" value="Cytochrome P450"/>
    <property type="match status" value="1"/>
</dbReference>
<dbReference type="PANTHER" id="PTHR24305:SF187">
    <property type="entry name" value="P450, PUTATIVE (EUROFUNG)-RELATED"/>
    <property type="match status" value="1"/>
</dbReference>
<comment type="cofactor">
    <cofactor evidence="1 8">
        <name>heme</name>
        <dbReference type="ChEBI" id="CHEBI:30413"/>
    </cofactor>
</comment>
<dbReference type="PANTHER" id="PTHR24305">
    <property type="entry name" value="CYTOCHROME P450"/>
    <property type="match status" value="1"/>
</dbReference>
<evidence type="ECO:0000256" key="9">
    <source>
        <dbReference type="SAM" id="Phobius"/>
    </source>
</evidence>
<dbReference type="PRINTS" id="PR00463">
    <property type="entry name" value="EP450I"/>
</dbReference>
<gene>
    <name evidence="10" type="ORF">D9613_007643</name>
</gene>
<dbReference type="Proteomes" id="UP000521872">
    <property type="component" value="Unassembled WGS sequence"/>
</dbReference>
<keyword evidence="9" id="KW-1133">Transmembrane helix</keyword>
<evidence type="ECO:0000256" key="1">
    <source>
        <dbReference type="ARBA" id="ARBA00001971"/>
    </source>
</evidence>
<keyword evidence="9" id="KW-0812">Transmembrane</keyword>
<keyword evidence="8" id="KW-0349">Heme</keyword>
<sequence length="561" mass="62748">MEALVPLSQNEALFAVVGSAIAVHIFFKKHETYEPILVLPLTVGLPLALTTFCIPYAASYVQAALIVVPLFWTALLTSIVIYRLSPWHPLARYPGPILCRLSQFHLAFISLKGKQHIYFKKLHEQYGDVVRVGPNELSFCDANAVGPILGNTGLPKGAFWDGRIPEAEVVKPLIAIRDKTEHTRRRRPWTRAFTTVALKGYEELVTKRVNQLVDSLLAQQNPVDLATWISYFAYDVMSDLAFGGGSEMMAEGDKSGLWHLLESGQRSAIFMGHVPWLGRLFLRYPQFAGDLKAFRAHARTRALLRKQQTSPHKDIFHHLMDEDGVATTPPTTAEVTSDGSLAIIAGSDTTSSAIAHLCYFLMAHPTAYKRLQEEVDEMGDNLYDATTQARMPYLNAAINEALRLLPPILNGSQRKLEVGSGGRMIGSHFLPEDNSAFVPTYTIQRDPRNFSPLSDSFLPERWLPAEQREALEPKIFSNPNDYIHNLTAFLPFSVGPENCAGKNLAYLEMRMAMCTIISRLDMKFADGYDPKDWFVDMMDFFVTKKGVLPTNITPRTSSKAL</sequence>
<evidence type="ECO:0000313" key="11">
    <source>
        <dbReference type="Proteomes" id="UP000521872"/>
    </source>
</evidence>
<dbReference type="Pfam" id="PF00067">
    <property type="entry name" value="p450"/>
    <property type="match status" value="1"/>
</dbReference>
<evidence type="ECO:0000256" key="5">
    <source>
        <dbReference type="ARBA" id="ARBA00023002"/>
    </source>
</evidence>
<evidence type="ECO:0000256" key="3">
    <source>
        <dbReference type="ARBA" id="ARBA00010617"/>
    </source>
</evidence>
<feature type="transmembrane region" description="Helical" evidence="9">
    <location>
        <begin position="63"/>
        <end position="82"/>
    </location>
</feature>
<dbReference type="GO" id="GO:0004497">
    <property type="term" value="F:monooxygenase activity"/>
    <property type="evidence" value="ECO:0007669"/>
    <property type="project" value="UniProtKB-KW"/>
</dbReference>
<evidence type="ECO:0000256" key="8">
    <source>
        <dbReference type="PIRSR" id="PIRSR602401-1"/>
    </source>
</evidence>
<dbReference type="InterPro" id="IPR036396">
    <property type="entry name" value="Cyt_P450_sf"/>
</dbReference>
<organism evidence="10 11">
    <name type="scientific">Agrocybe pediades</name>
    <dbReference type="NCBI Taxonomy" id="84607"/>
    <lineage>
        <taxon>Eukaryota</taxon>
        <taxon>Fungi</taxon>
        <taxon>Dikarya</taxon>
        <taxon>Basidiomycota</taxon>
        <taxon>Agaricomycotina</taxon>
        <taxon>Agaricomycetes</taxon>
        <taxon>Agaricomycetidae</taxon>
        <taxon>Agaricales</taxon>
        <taxon>Agaricineae</taxon>
        <taxon>Strophariaceae</taxon>
        <taxon>Agrocybe</taxon>
    </lineage>
</organism>
<dbReference type="InterPro" id="IPR002401">
    <property type="entry name" value="Cyt_P450_E_grp-I"/>
</dbReference>